<organism evidence="2 3">
    <name type="scientific">Acidaminococcus fermentans</name>
    <dbReference type="NCBI Taxonomy" id="905"/>
    <lineage>
        <taxon>Bacteria</taxon>
        <taxon>Bacillati</taxon>
        <taxon>Bacillota</taxon>
        <taxon>Negativicutes</taxon>
        <taxon>Acidaminococcales</taxon>
        <taxon>Acidaminococcaceae</taxon>
        <taxon>Acidaminococcus</taxon>
    </lineage>
</organism>
<gene>
    <name evidence="2" type="ORF">SAMN05216495_10544</name>
</gene>
<keyword evidence="1" id="KW-0812">Transmembrane</keyword>
<dbReference type="AlphaFoldDB" id="A0A1H2VZG2"/>
<evidence type="ECO:0000313" key="2">
    <source>
        <dbReference type="EMBL" id="SDW73626.1"/>
    </source>
</evidence>
<protein>
    <submittedName>
        <fullName evidence="2">Uncharacterized protein</fullName>
    </submittedName>
</protein>
<feature type="transmembrane region" description="Helical" evidence="1">
    <location>
        <begin position="130"/>
        <end position="148"/>
    </location>
</feature>
<keyword evidence="1" id="KW-1133">Transmembrane helix</keyword>
<sequence length="245" mass="27256">MNVQSRDLRLAACDRGCEFFHTPAFSALLPLSLAVVAPAGGLLALVPATSPAPSSTSPVPSILVVIRTSNLVVQSLYNRLISPRRFCCMSRGHRKQPRPRHAACRKERRCHCQSLEFCCHDGSSFLPCPGLFGLFGLFFSLSLLYRFLMHKLLEKYEENVKGGVLHGTCSIHFLVSSHQPLEINFCKLILNRINRRERRSGAPHNIRTNGYLAGGRACRPYGNTIDTTVTVVQNQLCWPPLAADR</sequence>
<keyword evidence="1" id="KW-0472">Membrane</keyword>
<reference evidence="2 3" key="1">
    <citation type="submission" date="2016-10" db="EMBL/GenBank/DDBJ databases">
        <authorList>
            <person name="Varghese N."/>
            <person name="Submissions S."/>
        </authorList>
    </citation>
    <scope>NUCLEOTIDE SEQUENCE [LARGE SCALE GENOMIC DNA]</scope>
    <source>
        <strain evidence="2 3">WCC6</strain>
    </source>
</reference>
<dbReference type="Proteomes" id="UP000182379">
    <property type="component" value="Unassembled WGS sequence"/>
</dbReference>
<dbReference type="EMBL" id="FNOP01000005">
    <property type="protein sequence ID" value="SDW73626.1"/>
    <property type="molecule type" value="Genomic_DNA"/>
</dbReference>
<accession>A0A1H2VZG2</accession>
<proteinExistence type="predicted"/>
<comment type="caution">
    <text evidence="2">The sequence shown here is derived from an EMBL/GenBank/DDBJ whole genome shotgun (WGS) entry which is preliminary data.</text>
</comment>
<evidence type="ECO:0000313" key="3">
    <source>
        <dbReference type="Proteomes" id="UP000182379"/>
    </source>
</evidence>
<evidence type="ECO:0000256" key="1">
    <source>
        <dbReference type="SAM" id="Phobius"/>
    </source>
</evidence>
<name>A0A1H2VZG2_ACIFE</name>
<feature type="transmembrane region" description="Helical" evidence="1">
    <location>
        <begin position="25"/>
        <end position="46"/>
    </location>
</feature>